<organism evidence="1">
    <name type="scientific">Nothobranchius pienaari</name>
    <dbReference type="NCBI Taxonomy" id="704102"/>
    <lineage>
        <taxon>Eukaryota</taxon>
        <taxon>Metazoa</taxon>
        <taxon>Chordata</taxon>
        <taxon>Craniata</taxon>
        <taxon>Vertebrata</taxon>
        <taxon>Euteleostomi</taxon>
        <taxon>Actinopterygii</taxon>
        <taxon>Neopterygii</taxon>
        <taxon>Teleostei</taxon>
        <taxon>Neoteleostei</taxon>
        <taxon>Acanthomorphata</taxon>
        <taxon>Ovalentaria</taxon>
        <taxon>Atherinomorphae</taxon>
        <taxon>Cyprinodontiformes</taxon>
        <taxon>Nothobranchiidae</taxon>
        <taxon>Nothobranchius</taxon>
    </lineage>
</organism>
<evidence type="ECO:0000313" key="1">
    <source>
        <dbReference type="EMBL" id="SBR58928.1"/>
    </source>
</evidence>
<accession>A0A1A8MQ13</accession>
<dbReference type="EMBL" id="HAEF01017769">
    <property type="protein sequence ID" value="SBR58928.1"/>
    <property type="molecule type" value="Transcribed_RNA"/>
</dbReference>
<reference evidence="1" key="2">
    <citation type="submission" date="2016-06" db="EMBL/GenBank/DDBJ databases">
        <title>The genome of a short-lived fish provides insights into sex chromosome evolution and the genetic control of aging.</title>
        <authorList>
            <person name="Reichwald K."/>
            <person name="Felder M."/>
            <person name="Petzold A."/>
            <person name="Koch P."/>
            <person name="Groth M."/>
            <person name="Platzer M."/>
        </authorList>
    </citation>
    <scope>NUCLEOTIDE SEQUENCE</scope>
    <source>
        <tissue evidence="1">Brain</tissue>
    </source>
</reference>
<feature type="non-terminal residue" evidence="1">
    <location>
        <position position="1"/>
    </location>
</feature>
<gene>
    <name evidence="1" type="primary">SETD2</name>
</gene>
<protein>
    <submittedName>
        <fullName evidence="1">SET domain containing 2</fullName>
    </submittedName>
</protein>
<proteinExistence type="predicted"/>
<reference evidence="1" key="1">
    <citation type="submission" date="2016-05" db="EMBL/GenBank/DDBJ databases">
        <authorList>
            <person name="Lavstsen T."/>
            <person name="Jespersen J.S."/>
        </authorList>
    </citation>
    <scope>NUCLEOTIDE SEQUENCE</scope>
    <source>
        <tissue evidence="1">Brain</tissue>
    </source>
</reference>
<sequence>PLKKDVACLESPKPSLDFLDLPITQEVHQITKPEESNVTAMSQSDTTVPFPSELPCLETENQLFVDDDKKSICTTRKSRWDIVGQKICDGDGSNRSACADMKPAVKK</sequence>
<dbReference type="AlphaFoldDB" id="A0A1A8MQ13"/>
<name>A0A1A8MQ13_9TELE</name>
<feature type="non-terminal residue" evidence="1">
    <location>
        <position position="107"/>
    </location>
</feature>